<proteinExistence type="predicted"/>
<evidence type="ECO:0000313" key="1">
    <source>
        <dbReference type="EMBL" id="MDT3405427.1"/>
    </source>
</evidence>
<sequence>MKKLILLISSIYFICSCQSQSIFKIVPFKVLNYLDTTKENNRVSITKMDVFLIKDYRDTKNFDKYLSNYINKHKASDYKRYANYLMVFYRETERTNLKGNSYSTDIVKKYSRMEDMVRGAIWVNGKLIGIEKFEDGQPVLDDSDTSVTIRDIKD</sequence>
<organism evidence="1 2">
    <name type="scientific">Mucilaginibacter terrae</name>
    <dbReference type="NCBI Taxonomy" id="1955052"/>
    <lineage>
        <taxon>Bacteria</taxon>
        <taxon>Pseudomonadati</taxon>
        <taxon>Bacteroidota</taxon>
        <taxon>Sphingobacteriia</taxon>
        <taxon>Sphingobacteriales</taxon>
        <taxon>Sphingobacteriaceae</taxon>
        <taxon>Mucilaginibacter</taxon>
    </lineage>
</organism>
<dbReference type="EMBL" id="JAVLVU010000001">
    <property type="protein sequence ID" value="MDT3405427.1"/>
    <property type="molecule type" value="Genomic_DNA"/>
</dbReference>
<comment type="caution">
    <text evidence="1">The sequence shown here is derived from an EMBL/GenBank/DDBJ whole genome shotgun (WGS) entry which is preliminary data.</text>
</comment>
<protein>
    <submittedName>
        <fullName evidence="1">Uncharacterized protein</fullName>
    </submittedName>
</protein>
<dbReference type="PROSITE" id="PS51257">
    <property type="entry name" value="PROKAR_LIPOPROTEIN"/>
    <property type="match status" value="1"/>
</dbReference>
<name>A0ABU3H2E6_9SPHI</name>
<evidence type="ECO:0000313" key="2">
    <source>
        <dbReference type="Proteomes" id="UP001258315"/>
    </source>
</evidence>
<dbReference type="Proteomes" id="UP001258315">
    <property type="component" value="Unassembled WGS sequence"/>
</dbReference>
<reference evidence="2" key="1">
    <citation type="submission" date="2023-07" db="EMBL/GenBank/DDBJ databases">
        <title>Functional and genomic diversity of the sorghum phyllosphere microbiome.</title>
        <authorList>
            <person name="Shade A."/>
        </authorList>
    </citation>
    <scope>NUCLEOTIDE SEQUENCE [LARGE SCALE GENOMIC DNA]</scope>
    <source>
        <strain evidence="2">SORGH_AS_0422</strain>
    </source>
</reference>
<keyword evidence="2" id="KW-1185">Reference proteome</keyword>
<dbReference type="RefSeq" id="WP_311953969.1">
    <property type="nucleotide sequence ID" value="NZ_JAVLVU010000001.1"/>
</dbReference>
<gene>
    <name evidence="1" type="ORF">QE417_004499</name>
</gene>
<accession>A0ABU3H2E6</accession>